<dbReference type="InterPro" id="IPR036691">
    <property type="entry name" value="Endo/exonu/phosph_ase_sf"/>
</dbReference>
<feature type="domain" description="Reverse transcriptase" evidence="1">
    <location>
        <begin position="321"/>
        <end position="597"/>
    </location>
</feature>
<dbReference type="InterPro" id="IPR026960">
    <property type="entry name" value="RVT-Znf"/>
</dbReference>
<organism evidence="2 3">
    <name type="scientific">Rhynchospora tenuis</name>
    <dbReference type="NCBI Taxonomy" id="198213"/>
    <lineage>
        <taxon>Eukaryota</taxon>
        <taxon>Viridiplantae</taxon>
        <taxon>Streptophyta</taxon>
        <taxon>Embryophyta</taxon>
        <taxon>Tracheophyta</taxon>
        <taxon>Spermatophyta</taxon>
        <taxon>Magnoliopsida</taxon>
        <taxon>Liliopsida</taxon>
        <taxon>Poales</taxon>
        <taxon>Cyperaceae</taxon>
        <taxon>Cyperoideae</taxon>
        <taxon>Rhynchosporeae</taxon>
        <taxon>Rhynchospora</taxon>
    </lineage>
</organism>
<dbReference type="EMBL" id="JAMRDG010000002">
    <property type="protein sequence ID" value="KAJ3688641.1"/>
    <property type="molecule type" value="Genomic_DNA"/>
</dbReference>
<dbReference type="CDD" id="cd01650">
    <property type="entry name" value="RT_nLTR_like"/>
    <property type="match status" value="1"/>
</dbReference>
<gene>
    <name evidence="2" type="ORF">LUZ61_017805</name>
</gene>
<accession>A0AAD5Z839</accession>
<dbReference type="Pfam" id="PF13966">
    <property type="entry name" value="zf-RVT"/>
    <property type="match status" value="1"/>
</dbReference>
<evidence type="ECO:0000259" key="1">
    <source>
        <dbReference type="PROSITE" id="PS50878"/>
    </source>
</evidence>
<comment type="caution">
    <text evidence="2">The sequence shown here is derived from an EMBL/GenBank/DDBJ whole genome shotgun (WGS) entry which is preliminary data.</text>
</comment>
<dbReference type="InterPro" id="IPR043502">
    <property type="entry name" value="DNA/RNA_pol_sf"/>
</dbReference>
<protein>
    <recommendedName>
        <fullName evidence="1">Reverse transcriptase domain-containing protein</fullName>
    </recommendedName>
</protein>
<dbReference type="PROSITE" id="PS50878">
    <property type="entry name" value="RT_POL"/>
    <property type="match status" value="1"/>
</dbReference>
<dbReference type="AlphaFoldDB" id="A0AAD5Z839"/>
<dbReference type="Gene3D" id="3.60.10.10">
    <property type="entry name" value="Endonuclease/exonuclease/phosphatase"/>
    <property type="match status" value="1"/>
</dbReference>
<dbReference type="SUPFAM" id="SSF56219">
    <property type="entry name" value="DNase I-like"/>
    <property type="match status" value="1"/>
</dbReference>
<dbReference type="InterPro" id="IPR000477">
    <property type="entry name" value="RT_dom"/>
</dbReference>
<keyword evidence="3" id="KW-1185">Reference proteome</keyword>
<name>A0AAD5Z839_9POAL</name>
<proteinExistence type="predicted"/>
<dbReference type="SUPFAM" id="SSF56672">
    <property type="entry name" value="DNA/RNA polymerases"/>
    <property type="match status" value="1"/>
</dbReference>
<dbReference type="PANTHER" id="PTHR33116">
    <property type="entry name" value="REVERSE TRANSCRIPTASE ZINC-BINDING DOMAIN-CONTAINING PROTEIN-RELATED-RELATED"/>
    <property type="match status" value="1"/>
</dbReference>
<dbReference type="Proteomes" id="UP001210211">
    <property type="component" value="Unassembled WGS sequence"/>
</dbReference>
<evidence type="ECO:0000313" key="2">
    <source>
        <dbReference type="EMBL" id="KAJ3688641.1"/>
    </source>
</evidence>
<evidence type="ECO:0000313" key="3">
    <source>
        <dbReference type="Proteomes" id="UP001210211"/>
    </source>
</evidence>
<reference evidence="2 3" key="1">
    <citation type="journal article" date="2022" name="Cell">
        <title>Repeat-based holocentromeres influence genome architecture and karyotype evolution.</title>
        <authorList>
            <person name="Hofstatter P.G."/>
            <person name="Thangavel G."/>
            <person name="Lux T."/>
            <person name="Neumann P."/>
            <person name="Vondrak T."/>
            <person name="Novak P."/>
            <person name="Zhang M."/>
            <person name="Costa L."/>
            <person name="Castellani M."/>
            <person name="Scott A."/>
            <person name="Toegelov H."/>
            <person name="Fuchs J."/>
            <person name="Mata-Sucre Y."/>
            <person name="Dias Y."/>
            <person name="Vanzela A.L.L."/>
            <person name="Huettel B."/>
            <person name="Almeida C.C.S."/>
            <person name="Simkova H."/>
            <person name="Souza G."/>
            <person name="Pedrosa-Harand A."/>
            <person name="Macas J."/>
            <person name="Mayer K.F.X."/>
            <person name="Houben A."/>
            <person name="Marques A."/>
        </authorList>
    </citation>
    <scope>NUCLEOTIDE SEQUENCE [LARGE SCALE GENOMIC DNA]</scope>
    <source>
        <strain evidence="2">RhyTen1mFocal</strain>
    </source>
</reference>
<dbReference type="Pfam" id="PF00078">
    <property type="entry name" value="RVT_1"/>
    <property type="match status" value="1"/>
</dbReference>
<dbReference type="PANTHER" id="PTHR33116:SF78">
    <property type="entry name" value="OS12G0587133 PROTEIN"/>
    <property type="match status" value="1"/>
</dbReference>
<sequence length="1015" mass="115912">MMDAFNDFIRDLQLYDVALSNRNFTWSNRQPAPTFSRLDRVLLSPLWLQAFPSITLQAIPQVASDHCPLLFRSRGLPTTRKPFRLEKFWLHQRDFAHLTSSVWSSPSSERVNPLQRFYKRTQTLHEASRLWHKTNHGSISLALQNAKTFISFLDLLEELRPLTILESRFRVLLREKAFQLANWLEMRWHQRSRVKWLQCGDRNTRYFHAIASAKARKKAICNLTVDGNVLTNKMQILSACTSFFQQLLGTDPKVIPFEPAALYPQPDMLLDLALPFHEDEIKKAVHSLANDKASGPDGLPNEFARVHWNSIKQDILDTFNSLHEGTLNLQEHNLAHIVLLPKSEPALDILAFRPISIINYVPKLISKVLANRLAPFMPNLISTSQSGFLSGRLISENFISAREVLAHLQKKGEPSIMFKLDFRKAFDTVDWSFLFTILAHRGFPPAFIAWIRLLLGTAQSSIILNDQVGEPFFHKKGLRQGDPISPFLFLLATDVLSRMLHVAGAALPFCLSNQLTQPFSILQYADDTLLFSTVKGTALHSLQSVLLLFSKISGLCINLSKSAFFPINLTEEVIASVRSSLGCNQQQLPINYLGLPLTVNRPTRECFQQLIDRINKRLAGWKSAILSRAGRILLTKTVLSAMPVFFMSAFKLPKWVIKSIDKMRRAFIWGRTGAASLNLLAWDRVCLPKLFGGLGVPDLHMLNIALLLKWWWRLYHHKESLWSSFARTLFSKNDGIDSPMVWKKEGSFFWRDLLNLRFFFQLSTTVQLADGTSTSFWYDCWRGKPIFFLCQSASPQSKPPLPDCSVRNALQRWFQIFPAPLTHEVSCLLNYLNITLSGGGNDHLVWRWNSNGNFSVSSCYNAFVTAGKIKSPLAFIWKLHIPPNHKTFLLLLGYNRLLTQEQLQKRGITVQQGCALCQQNQLETAAHIFFECPFAVSLWRQLNLHIVTNHVSVLECLLLSFTAVKGSKVNCISLATALWATWLERNNRIFRRRERLPAQVAHWVSGEAMAFMKYC</sequence>